<evidence type="ECO:0000313" key="2">
    <source>
        <dbReference type="EMBL" id="KIM26955.1"/>
    </source>
</evidence>
<accession>A0A0C3AQY3</accession>
<feature type="compositionally biased region" description="Basic and acidic residues" evidence="1">
    <location>
        <begin position="214"/>
        <end position="228"/>
    </location>
</feature>
<name>A0A0C3AQY3_SERVB</name>
<keyword evidence="3" id="KW-1185">Reference proteome</keyword>
<dbReference type="OrthoDB" id="2596605at2759"/>
<feature type="compositionally biased region" description="Low complexity" evidence="1">
    <location>
        <begin position="361"/>
        <end position="385"/>
    </location>
</feature>
<reference evidence="3" key="2">
    <citation type="submission" date="2015-01" db="EMBL/GenBank/DDBJ databases">
        <title>Evolutionary Origins and Diversification of the Mycorrhizal Mutualists.</title>
        <authorList>
            <consortium name="DOE Joint Genome Institute"/>
            <consortium name="Mycorrhizal Genomics Consortium"/>
            <person name="Kohler A."/>
            <person name="Kuo A."/>
            <person name="Nagy L.G."/>
            <person name="Floudas D."/>
            <person name="Copeland A."/>
            <person name="Barry K.W."/>
            <person name="Cichocki N."/>
            <person name="Veneault-Fourrey C."/>
            <person name="LaButti K."/>
            <person name="Lindquist E.A."/>
            <person name="Lipzen A."/>
            <person name="Lundell T."/>
            <person name="Morin E."/>
            <person name="Murat C."/>
            <person name="Riley R."/>
            <person name="Ohm R."/>
            <person name="Sun H."/>
            <person name="Tunlid A."/>
            <person name="Henrissat B."/>
            <person name="Grigoriev I.V."/>
            <person name="Hibbett D.S."/>
            <person name="Martin F."/>
        </authorList>
    </citation>
    <scope>NUCLEOTIDE SEQUENCE [LARGE SCALE GENOMIC DNA]</scope>
    <source>
        <strain evidence="3">MAFF 305830</strain>
    </source>
</reference>
<evidence type="ECO:0000313" key="3">
    <source>
        <dbReference type="Proteomes" id="UP000054097"/>
    </source>
</evidence>
<dbReference type="AlphaFoldDB" id="A0A0C3AQY3"/>
<reference evidence="2 3" key="1">
    <citation type="submission" date="2014-04" db="EMBL/GenBank/DDBJ databases">
        <authorList>
            <consortium name="DOE Joint Genome Institute"/>
            <person name="Kuo A."/>
            <person name="Zuccaro A."/>
            <person name="Kohler A."/>
            <person name="Nagy L.G."/>
            <person name="Floudas D."/>
            <person name="Copeland A."/>
            <person name="Barry K.W."/>
            <person name="Cichocki N."/>
            <person name="Veneault-Fourrey C."/>
            <person name="LaButti K."/>
            <person name="Lindquist E.A."/>
            <person name="Lipzen A."/>
            <person name="Lundell T."/>
            <person name="Morin E."/>
            <person name="Murat C."/>
            <person name="Sun H."/>
            <person name="Tunlid A."/>
            <person name="Henrissat B."/>
            <person name="Grigoriev I.V."/>
            <person name="Hibbett D.S."/>
            <person name="Martin F."/>
            <person name="Nordberg H.P."/>
            <person name="Cantor M.N."/>
            <person name="Hua S.X."/>
        </authorList>
    </citation>
    <scope>NUCLEOTIDE SEQUENCE [LARGE SCALE GENOMIC DNA]</scope>
    <source>
        <strain evidence="2 3">MAFF 305830</strain>
    </source>
</reference>
<feature type="region of interest" description="Disordered" evidence="1">
    <location>
        <begin position="58"/>
        <end position="82"/>
    </location>
</feature>
<feature type="region of interest" description="Disordered" evidence="1">
    <location>
        <begin position="214"/>
        <end position="392"/>
    </location>
</feature>
<dbReference type="EMBL" id="KN824302">
    <property type="protein sequence ID" value="KIM26955.1"/>
    <property type="molecule type" value="Genomic_DNA"/>
</dbReference>
<sequence>MAEELKVPMENCPDLQSLCVAFDGSFSKLLSSSLPMSSAIFLETFAVFIPPEHMPTLPPSPATTHRAVSRSPSASPLQHTRRLSMSVGASTDLTNEEKLGSTRVSATVSESGIHLREIRKFVRRSPALREVTWYGRNGIQGKWSVSRSFAGTQSSVNQSVEYIYCPALSEDVYDRFQREENASRAGWSPGTVEREEANWTGPNAELYRSLRAAEKDNEEKQAREEKAARLSSRKGGLGIEMPKQPPKTNNSPSLDGPPAQFPSPVSPVEPKPILSPNHSTRERRHTSASLGSRSNGERVQSDDMAPQQYKPRDQLETSRSKGYRGSSRGRGFDKRGAHTGSEGRPRAVSNGTIMSKKEPESASASNRGGNARGGRFIRGTRGTGSRSRRAEY</sequence>
<gene>
    <name evidence="2" type="ORF">M408DRAFT_330317</name>
</gene>
<dbReference type="STRING" id="933852.A0A0C3AQY3"/>
<feature type="compositionally biased region" description="Basic and acidic residues" evidence="1">
    <location>
        <begin position="310"/>
        <end position="319"/>
    </location>
</feature>
<organism evidence="2 3">
    <name type="scientific">Serendipita vermifera MAFF 305830</name>
    <dbReference type="NCBI Taxonomy" id="933852"/>
    <lineage>
        <taxon>Eukaryota</taxon>
        <taxon>Fungi</taxon>
        <taxon>Dikarya</taxon>
        <taxon>Basidiomycota</taxon>
        <taxon>Agaricomycotina</taxon>
        <taxon>Agaricomycetes</taxon>
        <taxon>Sebacinales</taxon>
        <taxon>Serendipitaceae</taxon>
        <taxon>Serendipita</taxon>
    </lineage>
</organism>
<feature type="compositionally biased region" description="Pro residues" evidence="1">
    <location>
        <begin position="259"/>
        <end position="270"/>
    </location>
</feature>
<protein>
    <submittedName>
        <fullName evidence="2">Uncharacterized protein</fullName>
    </submittedName>
</protein>
<proteinExistence type="predicted"/>
<evidence type="ECO:0000256" key="1">
    <source>
        <dbReference type="SAM" id="MobiDB-lite"/>
    </source>
</evidence>
<dbReference type="HOGENOM" id="CLU_704309_0_0_1"/>
<feature type="compositionally biased region" description="Basic and acidic residues" evidence="1">
    <location>
        <begin position="330"/>
        <end position="345"/>
    </location>
</feature>
<dbReference type="Proteomes" id="UP000054097">
    <property type="component" value="Unassembled WGS sequence"/>
</dbReference>